<name>A0A835E6I2_9POAL</name>
<accession>A0A835E6I2</accession>
<dbReference type="Proteomes" id="UP000636709">
    <property type="component" value="Unassembled WGS sequence"/>
</dbReference>
<protein>
    <submittedName>
        <fullName evidence="1">Uncharacterized protein</fullName>
    </submittedName>
</protein>
<reference evidence="1" key="1">
    <citation type="submission" date="2020-07" db="EMBL/GenBank/DDBJ databases">
        <title>Genome sequence and genetic diversity analysis of an under-domesticated orphan crop, white fonio (Digitaria exilis).</title>
        <authorList>
            <person name="Bennetzen J.L."/>
            <person name="Chen S."/>
            <person name="Ma X."/>
            <person name="Wang X."/>
            <person name="Yssel A.E.J."/>
            <person name="Chaluvadi S.R."/>
            <person name="Johnson M."/>
            <person name="Gangashetty P."/>
            <person name="Hamidou F."/>
            <person name="Sanogo M.D."/>
            <person name="Zwaenepoel A."/>
            <person name="Wallace J."/>
            <person name="Van De Peer Y."/>
            <person name="Van Deynze A."/>
        </authorList>
    </citation>
    <scope>NUCLEOTIDE SEQUENCE</scope>
    <source>
        <tissue evidence="1">Leaves</tissue>
    </source>
</reference>
<dbReference type="OrthoDB" id="660918at2759"/>
<gene>
    <name evidence="1" type="ORF">HU200_055638</name>
</gene>
<comment type="caution">
    <text evidence="1">The sequence shown here is derived from an EMBL/GenBank/DDBJ whole genome shotgun (WGS) entry which is preliminary data.</text>
</comment>
<evidence type="ECO:0000313" key="2">
    <source>
        <dbReference type="Proteomes" id="UP000636709"/>
    </source>
</evidence>
<organism evidence="1 2">
    <name type="scientific">Digitaria exilis</name>
    <dbReference type="NCBI Taxonomy" id="1010633"/>
    <lineage>
        <taxon>Eukaryota</taxon>
        <taxon>Viridiplantae</taxon>
        <taxon>Streptophyta</taxon>
        <taxon>Embryophyta</taxon>
        <taxon>Tracheophyta</taxon>
        <taxon>Spermatophyta</taxon>
        <taxon>Magnoliopsida</taxon>
        <taxon>Liliopsida</taxon>
        <taxon>Poales</taxon>
        <taxon>Poaceae</taxon>
        <taxon>PACMAD clade</taxon>
        <taxon>Panicoideae</taxon>
        <taxon>Panicodae</taxon>
        <taxon>Paniceae</taxon>
        <taxon>Anthephorinae</taxon>
        <taxon>Digitaria</taxon>
    </lineage>
</organism>
<dbReference type="AlphaFoldDB" id="A0A835E6I2"/>
<sequence>MEISLFFQYSAKLKNVTAPNEIPADTIHRTLRAYAEILVQTADDAYNRRVGIETITSFLDALRGMAYVAHILLDDALEALSHEHPIESLSEYALNRDVEIMQHEYNRRMHELQDDINNVAAVYHTHEVVSNTIHHAIEATKSIVRLMMARRERALGKSNGKVV</sequence>
<proteinExistence type="predicted"/>
<keyword evidence="2" id="KW-1185">Reference proteome</keyword>
<dbReference type="EMBL" id="JACEFO010002379">
    <property type="protein sequence ID" value="KAF8663046.1"/>
    <property type="molecule type" value="Genomic_DNA"/>
</dbReference>
<evidence type="ECO:0000313" key="1">
    <source>
        <dbReference type="EMBL" id="KAF8663046.1"/>
    </source>
</evidence>